<sequence length="80" mass="8566">MSSPAVAGLIESKRASGQGFSVGAAGRRSIARDKARRVLKPGRKRCWGMLRAPRLGLCGGRYQAGRGREMLENCSCCQGL</sequence>
<organism evidence="1 2">
    <name type="scientific">Pseudomonas chlororaphis</name>
    <dbReference type="NCBI Taxonomy" id="587753"/>
    <lineage>
        <taxon>Bacteria</taxon>
        <taxon>Pseudomonadati</taxon>
        <taxon>Pseudomonadota</taxon>
        <taxon>Gammaproteobacteria</taxon>
        <taxon>Pseudomonadales</taxon>
        <taxon>Pseudomonadaceae</taxon>
        <taxon>Pseudomonas</taxon>
    </lineage>
</organism>
<name>A0A3G7TYZ9_9PSED</name>
<protein>
    <submittedName>
        <fullName evidence="1">Uncharacterized protein</fullName>
    </submittedName>
</protein>
<evidence type="ECO:0000313" key="2">
    <source>
        <dbReference type="Proteomes" id="UP000268048"/>
    </source>
</evidence>
<dbReference type="EMBL" id="CP027753">
    <property type="protein sequence ID" value="AZE51672.1"/>
    <property type="molecule type" value="Genomic_DNA"/>
</dbReference>
<accession>A0A3G7TYZ9</accession>
<dbReference type="AlphaFoldDB" id="A0A3G7TYZ9"/>
<evidence type="ECO:0000313" key="1">
    <source>
        <dbReference type="EMBL" id="AZE51672.1"/>
    </source>
</evidence>
<gene>
    <name evidence="1" type="ORF">C4K04_6044</name>
</gene>
<reference evidence="1 2" key="1">
    <citation type="submission" date="2018-03" db="EMBL/GenBank/DDBJ databases">
        <title>Diversity of phytobeneficial traits revealed by whole-genome analysis of worldwide-isolated phenazine-producing Pseudomonas spp.</title>
        <authorList>
            <person name="Biessy A."/>
            <person name="Novinscak A."/>
            <person name="Blom J."/>
            <person name="Leger G."/>
            <person name="Thomashow L.S."/>
            <person name="Cazorla F.M."/>
            <person name="Josic D."/>
            <person name="Filion M."/>
        </authorList>
    </citation>
    <scope>NUCLEOTIDE SEQUENCE [LARGE SCALE GENOMIC DNA]</scope>
    <source>
        <strain evidence="1 2">B25</strain>
    </source>
</reference>
<dbReference type="Proteomes" id="UP000268048">
    <property type="component" value="Chromosome"/>
</dbReference>
<proteinExistence type="predicted"/>